<comment type="cofactor">
    <cofactor evidence="1">
        <name>a divalent metal cation</name>
        <dbReference type="ChEBI" id="CHEBI:60240"/>
    </cofactor>
</comment>
<evidence type="ECO:0000313" key="4">
    <source>
        <dbReference type="EMBL" id="VVC33174.1"/>
    </source>
</evidence>
<reference evidence="4 5" key="1">
    <citation type="submission" date="2019-08" db="EMBL/GenBank/DDBJ databases">
        <authorList>
            <person name="Alioto T."/>
            <person name="Alioto T."/>
            <person name="Gomez Garrido J."/>
        </authorList>
    </citation>
    <scope>NUCLEOTIDE SEQUENCE [LARGE SCALE GENOMIC DNA]</scope>
</reference>
<proteinExistence type="predicted"/>
<keyword evidence="5" id="KW-1185">Reference proteome</keyword>
<protein>
    <submittedName>
        <fullName evidence="4">Harbinger transposase-derived nuclease domain</fullName>
    </submittedName>
</protein>
<sequence>MELKLLLRHQNVWFVTLKHIHFIKAVTLLNSGSIFPDELITFLSDVFGGKASETHIFKTNEILEKCEVGGTISDKGFLEKQSCYNAGIKLIRPTFKGKNYQFSLTDDVANIEIAKAKVYNRGAM</sequence>
<dbReference type="GO" id="GO:0046872">
    <property type="term" value="F:metal ion binding"/>
    <property type="evidence" value="ECO:0007669"/>
    <property type="project" value="UniProtKB-KW"/>
</dbReference>
<feature type="domain" description="DDE Tnp4" evidence="3">
    <location>
        <begin position="9"/>
        <end position="117"/>
    </location>
</feature>
<accession>A0A5E4MUP0</accession>
<dbReference type="Pfam" id="PF13359">
    <property type="entry name" value="DDE_Tnp_4"/>
    <property type="match status" value="1"/>
</dbReference>
<dbReference type="AlphaFoldDB" id="A0A5E4MUP0"/>
<keyword evidence="2" id="KW-0479">Metal-binding</keyword>
<evidence type="ECO:0000256" key="1">
    <source>
        <dbReference type="ARBA" id="ARBA00001968"/>
    </source>
</evidence>
<evidence type="ECO:0000259" key="3">
    <source>
        <dbReference type="Pfam" id="PF13359"/>
    </source>
</evidence>
<name>A0A5E4MUP0_9HEMI</name>
<dbReference type="InterPro" id="IPR027806">
    <property type="entry name" value="HARBI1_dom"/>
</dbReference>
<dbReference type="OrthoDB" id="6598185at2759"/>
<dbReference type="EMBL" id="CABPRJ010000964">
    <property type="protein sequence ID" value="VVC33174.1"/>
    <property type="molecule type" value="Genomic_DNA"/>
</dbReference>
<evidence type="ECO:0000256" key="2">
    <source>
        <dbReference type="ARBA" id="ARBA00022723"/>
    </source>
</evidence>
<evidence type="ECO:0000313" key="5">
    <source>
        <dbReference type="Proteomes" id="UP000325440"/>
    </source>
</evidence>
<organism evidence="4 5">
    <name type="scientific">Cinara cedri</name>
    <dbReference type="NCBI Taxonomy" id="506608"/>
    <lineage>
        <taxon>Eukaryota</taxon>
        <taxon>Metazoa</taxon>
        <taxon>Ecdysozoa</taxon>
        <taxon>Arthropoda</taxon>
        <taxon>Hexapoda</taxon>
        <taxon>Insecta</taxon>
        <taxon>Pterygota</taxon>
        <taxon>Neoptera</taxon>
        <taxon>Paraneoptera</taxon>
        <taxon>Hemiptera</taxon>
        <taxon>Sternorrhyncha</taxon>
        <taxon>Aphidomorpha</taxon>
        <taxon>Aphidoidea</taxon>
        <taxon>Aphididae</taxon>
        <taxon>Lachninae</taxon>
        <taxon>Cinara</taxon>
    </lineage>
</organism>
<gene>
    <name evidence="4" type="ORF">CINCED_3A008317</name>
</gene>
<dbReference type="Proteomes" id="UP000325440">
    <property type="component" value="Unassembled WGS sequence"/>
</dbReference>